<feature type="chain" id="PRO_5045606872" evidence="4">
    <location>
        <begin position="20"/>
        <end position="173"/>
    </location>
</feature>
<dbReference type="PROSITE" id="PS50297">
    <property type="entry name" value="ANK_REP_REGION"/>
    <property type="match status" value="2"/>
</dbReference>
<dbReference type="RefSeq" id="WP_310027558.1">
    <property type="nucleotide sequence ID" value="NZ_JAVDVI010000014.1"/>
</dbReference>
<evidence type="ECO:0000256" key="2">
    <source>
        <dbReference type="ARBA" id="ARBA00023043"/>
    </source>
</evidence>
<sequence length="173" mass="19062">MIKNYILFISFLFFQSAFSQEALNVFDVARRGTLDQAKALYKQDPKIFNTVNDAGYSPLILACYRGNNEVAKFLIETGSDVNGTSSMGTPLMAAIVKGNSEISELLINKKADVNIADANGTTALMYAIQFKNAPLTKLLLDNKADKTKLDKTGKTAFEYAVFSNNQEIINLLK</sequence>
<evidence type="ECO:0000256" key="3">
    <source>
        <dbReference type="PROSITE-ProRule" id="PRU00023"/>
    </source>
</evidence>
<dbReference type="SUPFAM" id="SSF48403">
    <property type="entry name" value="Ankyrin repeat"/>
    <property type="match status" value="1"/>
</dbReference>
<gene>
    <name evidence="5" type="ORF">J2X31_002922</name>
</gene>
<comment type="caution">
    <text evidence="5">The sequence shown here is derived from an EMBL/GenBank/DDBJ whole genome shotgun (WGS) entry which is preliminary data.</text>
</comment>
<dbReference type="InterPro" id="IPR036770">
    <property type="entry name" value="Ankyrin_rpt-contain_sf"/>
</dbReference>
<protein>
    <submittedName>
        <fullName evidence="5">Ankyrin repeat protein</fullName>
    </submittedName>
</protein>
<dbReference type="Pfam" id="PF00023">
    <property type="entry name" value="Ank"/>
    <property type="match status" value="1"/>
</dbReference>
<feature type="repeat" description="ANK" evidence="3">
    <location>
        <begin position="86"/>
        <end position="118"/>
    </location>
</feature>
<dbReference type="SMART" id="SM00248">
    <property type="entry name" value="ANK"/>
    <property type="match status" value="3"/>
</dbReference>
<accession>A0ABU1TSN1</accession>
<dbReference type="PANTHER" id="PTHR24198:SF165">
    <property type="entry name" value="ANKYRIN REPEAT-CONTAINING PROTEIN-RELATED"/>
    <property type="match status" value="1"/>
</dbReference>
<dbReference type="InterPro" id="IPR002110">
    <property type="entry name" value="Ankyrin_rpt"/>
</dbReference>
<feature type="repeat" description="ANK" evidence="3">
    <location>
        <begin position="54"/>
        <end position="86"/>
    </location>
</feature>
<evidence type="ECO:0000256" key="1">
    <source>
        <dbReference type="ARBA" id="ARBA00022737"/>
    </source>
</evidence>
<evidence type="ECO:0000256" key="4">
    <source>
        <dbReference type="SAM" id="SignalP"/>
    </source>
</evidence>
<organism evidence="5 6">
    <name type="scientific">Flavobacterium arsenatis</name>
    <dbReference type="NCBI Taxonomy" id="1484332"/>
    <lineage>
        <taxon>Bacteria</taxon>
        <taxon>Pseudomonadati</taxon>
        <taxon>Bacteroidota</taxon>
        <taxon>Flavobacteriia</taxon>
        <taxon>Flavobacteriales</taxon>
        <taxon>Flavobacteriaceae</taxon>
        <taxon>Flavobacterium</taxon>
    </lineage>
</organism>
<dbReference type="Pfam" id="PF12796">
    <property type="entry name" value="Ank_2"/>
    <property type="match status" value="1"/>
</dbReference>
<reference evidence="5 6" key="1">
    <citation type="submission" date="2023-07" db="EMBL/GenBank/DDBJ databases">
        <title>Sorghum-associated microbial communities from plants grown in Nebraska, USA.</title>
        <authorList>
            <person name="Schachtman D."/>
        </authorList>
    </citation>
    <scope>NUCLEOTIDE SEQUENCE [LARGE SCALE GENOMIC DNA]</scope>
    <source>
        <strain evidence="5 6">3773</strain>
    </source>
</reference>
<dbReference type="PANTHER" id="PTHR24198">
    <property type="entry name" value="ANKYRIN REPEAT AND PROTEIN KINASE DOMAIN-CONTAINING PROTEIN"/>
    <property type="match status" value="1"/>
</dbReference>
<feature type="repeat" description="ANK" evidence="3">
    <location>
        <begin position="119"/>
        <end position="151"/>
    </location>
</feature>
<dbReference type="EMBL" id="JAVDVI010000014">
    <property type="protein sequence ID" value="MDR6968896.1"/>
    <property type="molecule type" value="Genomic_DNA"/>
</dbReference>
<evidence type="ECO:0000313" key="5">
    <source>
        <dbReference type="EMBL" id="MDR6968896.1"/>
    </source>
</evidence>
<keyword evidence="6" id="KW-1185">Reference proteome</keyword>
<dbReference type="Gene3D" id="1.25.40.20">
    <property type="entry name" value="Ankyrin repeat-containing domain"/>
    <property type="match status" value="1"/>
</dbReference>
<dbReference type="Proteomes" id="UP001255185">
    <property type="component" value="Unassembled WGS sequence"/>
</dbReference>
<keyword evidence="2 3" id="KW-0040">ANK repeat</keyword>
<evidence type="ECO:0000313" key="6">
    <source>
        <dbReference type="Proteomes" id="UP001255185"/>
    </source>
</evidence>
<keyword evidence="1" id="KW-0677">Repeat</keyword>
<feature type="signal peptide" evidence="4">
    <location>
        <begin position="1"/>
        <end position="19"/>
    </location>
</feature>
<proteinExistence type="predicted"/>
<dbReference type="PROSITE" id="PS50088">
    <property type="entry name" value="ANK_REPEAT"/>
    <property type="match status" value="3"/>
</dbReference>
<name>A0ABU1TSN1_9FLAO</name>
<keyword evidence="4" id="KW-0732">Signal</keyword>